<dbReference type="Pfam" id="PF00013">
    <property type="entry name" value="KH_1"/>
    <property type="match status" value="1"/>
</dbReference>
<organism evidence="9 10">
    <name type="scientific">Vigna radiata var. radiata</name>
    <name type="common">Mung bean</name>
    <name type="synonym">Phaseolus aureus</name>
    <dbReference type="NCBI Taxonomy" id="3916"/>
    <lineage>
        <taxon>Eukaryota</taxon>
        <taxon>Viridiplantae</taxon>
        <taxon>Streptophyta</taxon>
        <taxon>Embryophyta</taxon>
        <taxon>Tracheophyta</taxon>
        <taxon>Spermatophyta</taxon>
        <taxon>Magnoliopsida</taxon>
        <taxon>eudicotyledons</taxon>
        <taxon>Gunneridae</taxon>
        <taxon>Pentapetalae</taxon>
        <taxon>rosids</taxon>
        <taxon>fabids</taxon>
        <taxon>Fabales</taxon>
        <taxon>Fabaceae</taxon>
        <taxon>Papilionoideae</taxon>
        <taxon>50 kb inversion clade</taxon>
        <taxon>NPAAA clade</taxon>
        <taxon>indigoferoid/millettioid clade</taxon>
        <taxon>Phaseoleae</taxon>
        <taxon>Vigna</taxon>
    </lineage>
</organism>
<dbReference type="PANTHER" id="PTHR12547:SF184">
    <property type="entry name" value="CCCH-TYPE ZN-FINGER PROTEIN"/>
    <property type="match status" value="1"/>
</dbReference>
<evidence type="ECO:0000256" key="7">
    <source>
        <dbReference type="SAM" id="SignalP"/>
    </source>
</evidence>
<dbReference type="InterPro" id="IPR045877">
    <property type="entry name" value="ZFP36-like"/>
</dbReference>
<dbReference type="Pfam" id="PF00642">
    <property type="entry name" value="zf-CCCH"/>
    <property type="match status" value="2"/>
</dbReference>
<dbReference type="SUPFAM" id="SSF90229">
    <property type="entry name" value="CCCH zinc finger"/>
    <property type="match status" value="3"/>
</dbReference>
<dbReference type="InterPro" id="IPR036612">
    <property type="entry name" value="KH_dom_type_1_sf"/>
</dbReference>
<evidence type="ECO:0000256" key="4">
    <source>
        <dbReference type="ARBA" id="ARBA00022833"/>
    </source>
</evidence>
<feature type="zinc finger region" description="C3H1-type" evidence="6">
    <location>
        <begin position="69"/>
        <end position="97"/>
    </location>
</feature>
<evidence type="ECO:0000313" key="10">
    <source>
        <dbReference type="RefSeq" id="XP_014514209.1"/>
    </source>
</evidence>
<evidence type="ECO:0000256" key="3">
    <source>
        <dbReference type="ARBA" id="ARBA00022771"/>
    </source>
</evidence>
<dbReference type="SMART" id="SM00322">
    <property type="entry name" value="KH"/>
    <property type="match status" value="1"/>
</dbReference>
<dbReference type="CDD" id="cd22464">
    <property type="entry name" value="KH-I_AtC3H36_like"/>
    <property type="match status" value="1"/>
</dbReference>
<gene>
    <name evidence="10" type="primary">LOC106772354</name>
</gene>
<dbReference type="PROSITE" id="PS50103">
    <property type="entry name" value="ZF_C3H1"/>
    <property type="match status" value="3"/>
</dbReference>
<dbReference type="PROSITE" id="PS50084">
    <property type="entry name" value="KH_TYPE_1"/>
    <property type="match status" value="1"/>
</dbReference>
<evidence type="ECO:0000256" key="5">
    <source>
        <dbReference type="PROSITE-ProRule" id="PRU00117"/>
    </source>
</evidence>
<evidence type="ECO:0000256" key="6">
    <source>
        <dbReference type="PROSITE-ProRule" id="PRU00723"/>
    </source>
</evidence>
<keyword evidence="3 6" id="KW-0863">Zinc-finger</keyword>
<evidence type="ECO:0000313" key="9">
    <source>
        <dbReference type="Proteomes" id="UP000087766"/>
    </source>
</evidence>
<feature type="domain" description="C3H1-type" evidence="8">
    <location>
        <begin position="299"/>
        <end position="326"/>
    </location>
</feature>
<dbReference type="KEGG" id="vra:106772354"/>
<feature type="zinc finger region" description="C3H1-type" evidence="6">
    <location>
        <begin position="136"/>
        <end position="163"/>
    </location>
</feature>
<evidence type="ECO:0000259" key="8">
    <source>
        <dbReference type="PROSITE" id="PS50103"/>
    </source>
</evidence>
<reference evidence="10" key="2">
    <citation type="submission" date="2025-08" db="UniProtKB">
        <authorList>
            <consortium name="RefSeq"/>
        </authorList>
    </citation>
    <scope>IDENTIFICATION</scope>
    <source>
        <tissue evidence="10">Leaf</tissue>
    </source>
</reference>
<feature type="domain" description="C3H1-type" evidence="8">
    <location>
        <begin position="136"/>
        <end position="163"/>
    </location>
</feature>
<reference evidence="9" key="1">
    <citation type="journal article" date="2014" name="Nat. Commun.">
        <title>Genome sequence of mungbean and insights into evolution within Vigna species.</title>
        <authorList>
            <person name="Kang Y.J."/>
            <person name="Kim S.K."/>
            <person name="Kim M.Y."/>
            <person name="Lestari P."/>
            <person name="Kim K.H."/>
            <person name="Ha B.K."/>
            <person name="Jun T.H."/>
            <person name="Hwang W.J."/>
            <person name="Lee T."/>
            <person name="Lee J."/>
            <person name="Shim S."/>
            <person name="Yoon M.Y."/>
            <person name="Jang Y.E."/>
            <person name="Han K.S."/>
            <person name="Taeprayoon P."/>
            <person name="Yoon N."/>
            <person name="Somta P."/>
            <person name="Tanya P."/>
            <person name="Kim K.S."/>
            <person name="Gwag J.G."/>
            <person name="Moon J.K."/>
            <person name="Lee Y.H."/>
            <person name="Park B.S."/>
            <person name="Bombarely A."/>
            <person name="Doyle J.J."/>
            <person name="Jackson S.A."/>
            <person name="Schafleitner R."/>
            <person name="Srinives P."/>
            <person name="Varshney R.K."/>
            <person name="Lee S.H."/>
        </authorList>
    </citation>
    <scope>NUCLEOTIDE SEQUENCE [LARGE SCALE GENOMIC DNA]</scope>
    <source>
        <strain evidence="9">cv. VC1973A</strain>
    </source>
</reference>
<dbReference type="GO" id="GO:0003729">
    <property type="term" value="F:mRNA binding"/>
    <property type="evidence" value="ECO:0007669"/>
    <property type="project" value="InterPro"/>
</dbReference>
<keyword evidence="9" id="KW-1185">Reference proteome</keyword>
<dbReference type="SUPFAM" id="SSF54791">
    <property type="entry name" value="Eukaryotic type KH-domain (KH-domain type I)"/>
    <property type="match status" value="1"/>
</dbReference>
<dbReference type="RefSeq" id="XP_014514209.1">
    <property type="nucleotide sequence ID" value="XM_014658723.2"/>
</dbReference>
<keyword evidence="2" id="KW-0677">Repeat</keyword>
<feature type="domain" description="C3H1-type" evidence="8">
    <location>
        <begin position="69"/>
        <end position="97"/>
    </location>
</feature>
<keyword evidence="5" id="KW-0694">RNA-binding</keyword>
<dbReference type="InterPro" id="IPR004087">
    <property type="entry name" value="KH_dom"/>
</dbReference>
<dbReference type="FunFam" id="4.10.1000.10:FF:000003">
    <property type="entry name" value="Zinc finger CCCH domain-containing protein"/>
    <property type="match status" value="2"/>
</dbReference>
<dbReference type="Pfam" id="PF14608">
    <property type="entry name" value="zf-CCCH_2"/>
    <property type="match status" value="1"/>
</dbReference>
<accession>A0A1S3V7U0</accession>
<proteinExistence type="predicted"/>
<dbReference type="InterPro" id="IPR004088">
    <property type="entry name" value="KH_dom_type_1"/>
</dbReference>
<dbReference type="PANTHER" id="PTHR12547">
    <property type="entry name" value="CCCH ZINC FINGER/TIS11-RELATED"/>
    <property type="match status" value="1"/>
</dbReference>
<keyword evidence="7" id="KW-0732">Signal</keyword>
<dbReference type="Gene3D" id="3.30.1370.10">
    <property type="entry name" value="K Homology domain, type 1"/>
    <property type="match status" value="1"/>
</dbReference>
<feature type="zinc finger region" description="C3H1-type" evidence="6">
    <location>
        <begin position="299"/>
        <end position="326"/>
    </location>
</feature>
<feature type="chain" id="PRO_5010284676" evidence="7">
    <location>
        <begin position="18"/>
        <end position="333"/>
    </location>
</feature>
<dbReference type="OrthoDB" id="410307at2759"/>
<dbReference type="AlphaFoldDB" id="A0A1S3V7U0"/>
<dbReference type="GeneID" id="106772354"/>
<dbReference type="InterPro" id="IPR000571">
    <property type="entry name" value="Znf_CCCH"/>
</dbReference>
<evidence type="ECO:0000256" key="2">
    <source>
        <dbReference type="ARBA" id="ARBA00022737"/>
    </source>
</evidence>
<dbReference type="InterPro" id="IPR036855">
    <property type="entry name" value="Znf_CCCH_sf"/>
</dbReference>
<dbReference type="GO" id="GO:0010468">
    <property type="term" value="P:regulation of gene expression"/>
    <property type="evidence" value="ECO:0007669"/>
    <property type="project" value="UniProtKB-ARBA"/>
</dbReference>
<protein>
    <submittedName>
        <fullName evidence="10">Zinc finger CCCH domain-containing protein 14</fullName>
    </submittedName>
</protein>
<dbReference type="SMART" id="SM00356">
    <property type="entry name" value="ZnF_C3H1"/>
    <property type="match status" value="3"/>
</dbReference>
<dbReference type="Proteomes" id="UP000087766">
    <property type="component" value="Chromosome 8"/>
</dbReference>
<keyword evidence="4 6" id="KW-0862">Zinc</keyword>
<dbReference type="GO" id="GO:0051252">
    <property type="term" value="P:regulation of RNA metabolic process"/>
    <property type="evidence" value="ECO:0007669"/>
    <property type="project" value="UniProtKB-ARBA"/>
</dbReference>
<name>A0A1S3V7U0_VIGRR</name>
<keyword evidence="1 6" id="KW-0479">Metal-binding</keyword>
<dbReference type="Gene3D" id="4.10.1000.10">
    <property type="entry name" value="Zinc finger, CCCH-type"/>
    <property type="match status" value="2"/>
</dbReference>
<dbReference type="STRING" id="3916.A0A1S3V7U0"/>
<feature type="signal peptide" evidence="7">
    <location>
        <begin position="1"/>
        <end position="17"/>
    </location>
</feature>
<evidence type="ECO:0000256" key="1">
    <source>
        <dbReference type="ARBA" id="ARBA00022723"/>
    </source>
</evidence>
<sequence>MLLLLLLHCHIQILGLGFQLKPTVSGSILCCLCVSMDHRKRGRSEAAFNVNGAAKKFRPETDSFPTGLGSKSKPCTKFFSTSGCPFGEGCHFLHYVPGGFKAVSQLINVGSDPAIPHVGRNPIPPSFPDGSSPPVVKTRLCNKFNTAEGCKFGDKCHFAHGEWELGRPTAPSYEDPRVMGQMPSSRIGGRLEPPLPAHGAAASFGASATAKISINAALAGAVIGKGGVNSKQICRVTGAKLAVRDHDTDSNLRNIELEGSLDQIKQASAMVHELILNLSSASGPPMKTFTTQTSAPASNFKTKLCENFAKGSCTFGERCHFAHGTDDLRKTGI</sequence>
<dbReference type="GO" id="GO:0008270">
    <property type="term" value="F:zinc ion binding"/>
    <property type="evidence" value="ECO:0007669"/>
    <property type="project" value="UniProtKB-KW"/>
</dbReference>